<reference evidence="2 3" key="1">
    <citation type="submission" date="2019-03" db="EMBL/GenBank/DDBJ databases">
        <title>Genomic Encyclopedia of Type Strains, Phase IV (KMG-IV): sequencing the most valuable type-strain genomes for metagenomic binning, comparative biology and taxonomic classification.</title>
        <authorList>
            <person name="Goeker M."/>
        </authorList>
    </citation>
    <scope>NUCLEOTIDE SEQUENCE [LARGE SCALE GENOMIC DNA]</scope>
    <source>
        <strain evidence="2 3">DSM 21153</strain>
    </source>
</reference>
<evidence type="ECO:0000256" key="1">
    <source>
        <dbReference type="ARBA" id="ARBA00023172"/>
    </source>
</evidence>
<sequence>MSYDPYRELESALPHTDTKEKGTVSRVLDWLPVSGLAESTQADYRRVILKLPKVLGKSLEDIALDWRSLADQLPKDDPKFFGCKTAAAAKAYRRKAIAAVKGASGEPDRKRERQSRQDGYSEFMAELKRVMECKSITRNEFHPKQVICLRSYFDLARQKGIEIRDLNDQSACSIYTAATRDQKRTVVNAITLLNRLRTVSWGNFERWLPSAPIEFKPPDRRRRHGRLPEHLDEELAVMVEIACKGTRDPSTGKTFGGTKPSPVRHAAYKVVHTALDAQGLDANSLVSVAGLFDRPALTDVIARWQWYEAQNDPRAIKGSTAIGYLARLTAFLEGNGYSSSHVSELLRDVEWLVTAQANSDGMTPAAKHLCKQLWRDRQLRLFFLSLHVPWRKEAMGLLRKTRSGKPHDGVRLVEQIRKYGVLAAFAALETDAAPLRVTNALEISYEVSDRLSKSDAWLLISREKGRDAALNVPAGTTKNGKPINAPIRARSQFRGLSTIRWYIENVRPLFPHHESSNYLFPAIGEPGRPLAYQTFLNWWNPAIRETPMGCMTPHNYRHGQATILINARPGDWAFAASRLGDEAKTVERRYGWIDHEHLMIEGHRILEESVFVA</sequence>
<name>A0A4R1YC05_9RHOB</name>
<dbReference type="Proteomes" id="UP000295277">
    <property type="component" value="Unassembled WGS sequence"/>
</dbReference>
<keyword evidence="3" id="KW-1185">Reference proteome</keyword>
<dbReference type="OrthoDB" id="7363113at2"/>
<dbReference type="RefSeq" id="WP_132697207.1">
    <property type="nucleotide sequence ID" value="NZ_SLVM01000049.1"/>
</dbReference>
<proteinExistence type="predicted"/>
<protein>
    <submittedName>
        <fullName evidence="2">Phage integrase family protein</fullName>
    </submittedName>
</protein>
<dbReference type="GO" id="GO:0015074">
    <property type="term" value="P:DNA integration"/>
    <property type="evidence" value="ECO:0007669"/>
    <property type="project" value="InterPro"/>
</dbReference>
<dbReference type="InterPro" id="IPR013762">
    <property type="entry name" value="Integrase-like_cat_sf"/>
</dbReference>
<evidence type="ECO:0000313" key="3">
    <source>
        <dbReference type="Proteomes" id="UP000295277"/>
    </source>
</evidence>
<gene>
    <name evidence="2" type="ORF">EV216_1494</name>
</gene>
<dbReference type="GO" id="GO:0006310">
    <property type="term" value="P:DNA recombination"/>
    <property type="evidence" value="ECO:0007669"/>
    <property type="project" value="UniProtKB-KW"/>
</dbReference>
<organism evidence="2 3">
    <name type="scientific">Rhodovulum steppense</name>
    <dbReference type="NCBI Taxonomy" id="540251"/>
    <lineage>
        <taxon>Bacteria</taxon>
        <taxon>Pseudomonadati</taxon>
        <taxon>Pseudomonadota</taxon>
        <taxon>Alphaproteobacteria</taxon>
        <taxon>Rhodobacterales</taxon>
        <taxon>Paracoccaceae</taxon>
        <taxon>Rhodovulum</taxon>
    </lineage>
</organism>
<dbReference type="Gene3D" id="1.10.443.10">
    <property type="entry name" value="Intergrase catalytic core"/>
    <property type="match status" value="1"/>
</dbReference>
<evidence type="ECO:0000313" key="2">
    <source>
        <dbReference type="EMBL" id="TCM73515.1"/>
    </source>
</evidence>
<dbReference type="AlphaFoldDB" id="A0A4R1YC05"/>
<accession>A0A4R1YC05</accession>
<dbReference type="InterPro" id="IPR011010">
    <property type="entry name" value="DNA_brk_join_enz"/>
</dbReference>
<comment type="caution">
    <text evidence="2">The sequence shown here is derived from an EMBL/GenBank/DDBJ whole genome shotgun (WGS) entry which is preliminary data.</text>
</comment>
<keyword evidence="1" id="KW-0233">DNA recombination</keyword>
<dbReference type="GO" id="GO:0003677">
    <property type="term" value="F:DNA binding"/>
    <property type="evidence" value="ECO:0007669"/>
    <property type="project" value="InterPro"/>
</dbReference>
<dbReference type="SUPFAM" id="SSF56349">
    <property type="entry name" value="DNA breaking-rejoining enzymes"/>
    <property type="match status" value="1"/>
</dbReference>
<dbReference type="EMBL" id="SLVM01000049">
    <property type="protein sequence ID" value="TCM73515.1"/>
    <property type="molecule type" value="Genomic_DNA"/>
</dbReference>